<dbReference type="Proteomes" id="UP000006718">
    <property type="component" value="Chromosome 1"/>
</dbReference>
<reference evidence="1" key="2">
    <citation type="submission" date="2019-01" db="EMBL/GenBank/DDBJ databases">
        <authorList>
            <person name="Graves T."/>
            <person name="Eichler E.E."/>
            <person name="Wilson R.K."/>
        </authorList>
    </citation>
    <scope>NUCLEOTIDE SEQUENCE [LARGE SCALE GENOMIC DNA]</scope>
    <source>
        <strain evidence="1">17573</strain>
    </source>
</reference>
<proteinExistence type="predicted"/>
<reference evidence="2" key="1">
    <citation type="journal article" date="2007" name="Science">
        <title>Evolutionary and biomedical insights from the rhesus macaque genome.</title>
        <authorList>
            <person name="Gibbs R.A."/>
            <person name="Rogers J."/>
            <person name="Katze M.G."/>
            <person name="Bumgarner R."/>
            <person name="Weinstock G.M."/>
            <person name="Mardis E.R."/>
            <person name="Remington K.A."/>
            <person name="Strausberg R.L."/>
            <person name="Venter J.C."/>
            <person name="Wilson R.K."/>
            <person name="Batzer M.A."/>
            <person name="Bustamante C.D."/>
            <person name="Eichler E.E."/>
            <person name="Hahn M.W."/>
            <person name="Hardison R.C."/>
            <person name="Makova K.D."/>
            <person name="Miller W."/>
            <person name="Milosavljevic A."/>
            <person name="Palermo R.E."/>
            <person name="Siepel A."/>
            <person name="Sikela J.M."/>
            <person name="Attaway T."/>
            <person name="Bell S."/>
            <person name="Bernard K.E."/>
            <person name="Buhay C.J."/>
            <person name="Chandrabose M.N."/>
            <person name="Dao M."/>
            <person name="Davis C."/>
            <person name="Delehaunty K.D."/>
            <person name="Ding Y."/>
            <person name="Dinh H.H."/>
            <person name="Dugan-Rocha S."/>
            <person name="Fulton L.A."/>
            <person name="Gabisi R.A."/>
            <person name="Garner T.T."/>
            <person name="Godfrey J."/>
            <person name="Hawes A.C."/>
            <person name="Hernandez J."/>
            <person name="Hines S."/>
            <person name="Holder M."/>
            <person name="Hume J."/>
            <person name="Jhangiani S.N."/>
            <person name="Joshi V."/>
            <person name="Khan Z.M."/>
            <person name="Kirkness E.F."/>
            <person name="Cree A."/>
            <person name="Fowler R.G."/>
            <person name="Lee S."/>
            <person name="Lewis L.R."/>
            <person name="Li Z."/>
            <person name="Liu Y.-S."/>
            <person name="Moore S.M."/>
            <person name="Muzny D."/>
            <person name="Nazareth L.V."/>
            <person name="Ngo D.N."/>
            <person name="Okwuonu G.O."/>
            <person name="Pai G."/>
            <person name="Parker D."/>
            <person name="Paul H.A."/>
            <person name="Pfannkoch C."/>
            <person name="Pohl C.S."/>
            <person name="Rogers Y.-H.C."/>
            <person name="Ruiz S.J."/>
            <person name="Sabo A."/>
            <person name="Santibanez J."/>
            <person name="Schneider B.W."/>
            <person name="Smith S.M."/>
            <person name="Sodergren E."/>
            <person name="Svatek A.F."/>
            <person name="Utterback T.R."/>
            <person name="Vattathil S."/>
            <person name="Warren W."/>
            <person name="White C.S."/>
            <person name="Chinwalla A.T."/>
            <person name="Feng Y."/>
            <person name="Halpern A.L."/>
            <person name="Hillier L.W."/>
            <person name="Huang X."/>
            <person name="Minx P."/>
            <person name="Nelson J.O."/>
            <person name="Pepin K.H."/>
            <person name="Qin X."/>
            <person name="Sutton G.G."/>
            <person name="Venter E."/>
            <person name="Walenz B.P."/>
            <person name="Wallis J.W."/>
            <person name="Worley K.C."/>
            <person name="Yang S.-P."/>
            <person name="Jones S.M."/>
            <person name="Marra M.A."/>
            <person name="Rocchi M."/>
            <person name="Schein J.E."/>
            <person name="Baertsch R."/>
            <person name="Clarke L."/>
            <person name="Csuros M."/>
            <person name="Glasscock J."/>
            <person name="Harris R.A."/>
            <person name="Havlak P."/>
            <person name="Jackson A.R."/>
            <person name="Jiang H."/>
            <person name="Liu Y."/>
            <person name="Messina D.N."/>
            <person name="Shen Y."/>
            <person name="Song H.X.-Z."/>
            <person name="Wylie T."/>
            <person name="Zhang L."/>
            <person name="Birney E."/>
            <person name="Han K."/>
            <person name="Konkel M.K."/>
            <person name="Lee J."/>
            <person name="Smit A.F.A."/>
            <person name="Ullmer B."/>
            <person name="Wang H."/>
            <person name="Xing J."/>
            <person name="Burhans R."/>
            <person name="Cheng Z."/>
            <person name="Karro J.E."/>
            <person name="Ma J."/>
            <person name="Raney B."/>
            <person name="She X."/>
            <person name="Cox M.J."/>
            <person name="Demuth J.P."/>
            <person name="Dumas L.J."/>
            <person name="Han S.-G."/>
            <person name="Hopkins J."/>
            <person name="Karimpour-Fard A."/>
            <person name="Kim Y.H."/>
            <person name="Pollack J.R."/>
            <person name="Vinar T."/>
            <person name="Addo-Quaye C."/>
            <person name="Degenhardt J."/>
            <person name="Denby A."/>
            <person name="Hubisz M.J."/>
            <person name="Indap A."/>
            <person name="Kosiol C."/>
            <person name="Lahn B.T."/>
            <person name="Lawson H.A."/>
            <person name="Marklein A."/>
            <person name="Nielsen R."/>
            <person name="Vallender E.J."/>
            <person name="Clark A.G."/>
            <person name="Ferguson B."/>
            <person name="Hernandez R.D."/>
            <person name="Hirani K."/>
            <person name="Kehrer-Sawatzki H."/>
            <person name="Kolb J."/>
            <person name="Patil S."/>
            <person name="Pu L.-L."/>
            <person name="Ren Y."/>
            <person name="Smith D.G."/>
            <person name="Wheeler D.A."/>
            <person name="Schenck I."/>
            <person name="Ball E.V."/>
            <person name="Chen R."/>
            <person name="Cooper D.N."/>
            <person name="Giardine B."/>
            <person name="Hsu F."/>
            <person name="Kent W.J."/>
            <person name="Lesk A."/>
            <person name="Nelson D.L."/>
            <person name="O'brien W.E."/>
            <person name="Pruefer K."/>
            <person name="Stenson P.D."/>
            <person name="Wallace J.C."/>
            <person name="Ke H."/>
            <person name="Liu X.-M."/>
            <person name="Wang P."/>
            <person name="Xiang A.P."/>
            <person name="Yang F."/>
            <person name="Barber G.P."/>
            <person name="Haussler D."/>
            <person name="Karolchik D."/>
            <person name="Kern A.D."/>
            <person name="Kuhn R.M."/>
            <person name="Smith K.E."/>
            <person name="Zwieg A.S."/>
        </authorList>
    </citation>
    <scope>NUCLEOTIDE SEQUENCE [LARGE SCALE GENOMIC DNA]</scope>
    <source>
        <strain evidence="2">17573</strain>
    </source>
</reference>
<dbReference type="PRINTS" id="PR02045">
    <property type="entry name" value="F138DOMAIN"/>
</dbReference>
<reference evidence="1" key="3">
    <citation type="submission" date="2025-08" db="UniProtKB">
        <authorList>
            <consortium name="Ensembl"/>
        </authorList>
    </citation>
    <scope>IDENTIFICATION</scope>
    <source>
        <strain evidence="1">17573</strain>
    </source>
</reference>
<organism evidence="1 2">
    <name type="scientific">Macaca mulatta</name>
    <name type="common">Rhesus macaque</name>
    <dbReference type="NCBI Taxonomy" id="9544"/>
    <lineage>
        <taxon>Eukaryota</taxon>
        <taxon>Metazoa</taxon>
        <taxon>Chordata</taxon>
        <taxon>Craniata</taxon>
        <taxon>Vertebrata</taxon>
        <taxon>Euteleostomi</taxon>
        <taxon>Mammalia</taxon>
        <taxon>Eutheria</taxon>
        <taxon>Euarchontoglires</taxon>
        <taxon>Primates</taxon>
        <taxon>Haplorrhini</taxon>
        <taxon>Catarrhini</taxon>
        <taxon>Cercopithecidae</taxon>
        <taxon>Cercopithecinae</taxon>
        <taxon>Macaca</taxon>
    </lineage>
</organism>
<evidence type="ECO:0000313" key="1">
    <source>
        <dbReference type="Ensembl" id="ENSMMUP00000071869.1"/>
    </source>
</evidence>
<keyword evidence="2" id="KW-1185">Reference proteome</keyword>
<dbReference type="VEuPathDB" id="HostDB:ENSMMUG00000058954"/>
<name>A0A5F8A1U6_MACMU</name>
<reference evidence="1" key="4">
    <citation type="submission" date="2025-09" db="UniProtKB">
        <authorList>
            <consortium name="Ensembl"/>
        </authorList>
    </citation>
    <scope>IDENTIFICATION</scope>
    <source>
        <strain evidence="1">17573</strain>
    </source>
</reference>
<dbReference type="Ensembl" id="ENSMMUT00000105524.1">
    <property type="protein sequence ID" value="ENSMMUP00000071869.1"/>
    <property type="gene ID" value="ENSMMUG00000058954.1"/>
</dbReference>
<dbReference type="GeneTree" id="ENSGT01120000271815"/>
<accession>A0A5F8A1U6</accession>
<dbReference type="PANTHER" id="PTHR12138">
    <property type="entry name" value="PRIMATE-EXPANDED PROTEIN FAMILY"/>
    <property type="match status" value="1"/>
</dbReference>
<dbReference type="AlphaFoldDB" id="A0A5F8A1U6"/>
<protein>
    <submittedName>
        <fullName evidence="1">Uncharacterized protein</fullName>
    </submittedName>
</protein>
<dbReference type="Bgee" id="ENSMMUG00000058954">
    <property type="expression patterns" value="Expressed in liver"/>
</dbReference>
<evidence type="ECO:0000313" key="2">
    <source>
        <dbReference type="Proteomes" id="UP000006718"/>
    </source>
</evidence>
<sequence>MISHAQPSSSSSFFFLRQNFTLSPRLKCSGTISAHCNLCPLGSSDSPASVSRIAGITSAHHHIQLFCIFSSTRFHHVGQAGLKLLTSSDPPTSASQSVEITGVSHRAWSQFFFIRKKNQT</sequence>
<dbReference type="PANTHER" id="PTHR12138:SF133">
    <property type="entry name" value="SECRETED PROTEIN"/>
    <property type="match status" value="1"/>
</dbReference>
<dbReference type="InParanoid" id="A0A5F8A1U6"/>